<dbReference type="PANTHER" id="PTHR33608:SF12">
    <property type="entry name" value="DUF58 DOMAIN-CONTAINING PROTEIN"/>
    <property type="match status" value="1"/>
</dbReference>
<sequence>MALLTRIRTRAELVAHRRVRTLLDGRHASTTHARSLDFSDLRAYVAGDDVSDVDWKASARHGDLLVKRHVAERRALVLLVVDTGRELSAAAHWEPTGTDLKRDVAVTAAGLLGWVASRAGDHVGLVHSGPNGPVATRPSTREVDLERMLEALVDACTPDSPAQRTLDLLDHASHAVRRRTLMVVVLGDPEWDALLERRLLRLAAQHELIVLTVADVDPTVPVRHGARALDVVSGHQVPDFLRTNPALAEELAAADRDRRVRRDAGLDRIGVAHVHLERLETAVPDLLTLMERRRRVR</sequence>
<dbReference type="EMBL" id="SZPY01000004">
    <property type="protein sequence ID" value="TKI60899.1"/>
    <property type="molecule type" value="Genomic_DNA"/>
</dbReference>
<dbReference type="OrthoDB" id="9776116at2"/>
<dbReference type="AlphaFoldDB" id="A0A4U2YIM5"/>
<evidence type="ECO:0000313" key="2">
    <source>
        <dbReference type="EMBL" id="TKI60899.1"/>
    </source>
</evidence>
<organism evidence="2 3">
    <name type="scientific">Nocardioides jishulii</name>
    <dbReference type="NCBI Taxonomy" id="2575440"/>
    <lineage>
        <taxon>Bacteria</taxon>
        <taxon>Bacillati</taxon>
        <taxon>Actinomycetota</taxon>
        <taxon>Actinomycetes</taxon>
        <taxon>Propionibacteriales</taxon>
        <taxon>Nocardioidaceae</taxon>
        <taxon>Nocardioides</taxon>
    </lineage>
</organism>
<gene>
    <name evidence="2" type="ORF">FC770_15490</name>
</gene>
<name>A0A4U2YIM5_9ACTN</name>
<evidence type="ECO:0000259" key="1">
    <source>
        <dbReference type="Pfam" id="PF01882"/>
    </source>
</evidence>
<dbReference type="RefSeq" id="WP_137067205.1">
    <property type="nucleotide sequence ID" value="NZ_CP040748.1"/>
</dbReference>
<reference evidence="2 3" key="1">
    <citation type="submission" date="2019-04" db="EMBL/GenBank/DDBJ databases">
        <authorList>
            <person name="Dong K."/>
        </authorList>
    </citation>
    <scope>NUCLEOTIDE SEQUENCE [LARGE SCALE GENOMIC DNA]</scope>
    <source>
        <strain evidence="3">dk3543</strain>
    </source>
</reference>
<feature type="domain" description="DUF58" evidence="1">
    <location>
        <begin position="40"/>
        <end position="221"/>
    </location>
</feature>
<comment type="caution">
    <text evidence="2">The sequence shown here is derived from an EMBL/GenBank/DDBJ whole genome shotgun (WGS) entry which is preliminary data.</text>
</comment>
<dbReference type="Proteomes" id="UP000307808">
    <property type="component" value="Unassembled WGS sequence"/>
</dbReference>
<protein>
    <submittedName>
        <fullName evidence="2">DUF58 domain-containing protein</fullName>
    </submittedName>
</protein>
<dbReference type="Pfam" id="PF01882">
    <property type="entry name" value="DUF58"/>
    <property type="match status" value="1"/>
</dbReference>
<dbReference type="InterPro" id="IPR002881">
    <property type="entry name" value="DUF58"/>
</dbReference>
<keyword evidence="3" id="KW-1185">Reference proteome</keyword>
<evidence type="ECO:0000313" key="3">
    <source>
        <dbReference type="Proteomes" id="UP000307808"/>
    </source>
</evidence>
<dbReference type="PANTHER" id="PTHR33608">
    <property type="entry name" value="BLL2464 PROTEIN"/>
    <property type="match status" value="1"/>
</dbReference>
<proteinExistence type="predicted"/>
<accession>A0A4U2YIM5</accession>